<name>A0A0V1BX47_TRISP</name>
<accession>A0A0V1BX47</accession>
<gene>
    <name evidence="1" type="ORF">T01_10932</name>
</gene>
<dbReference type="InterPro" id="IPR035979">
    <property type="entry name" value="RBD_domain_sf"/>
</dbReference>
<evidence type="ECO:0008006" key="3">
    <source>
        <dbReference type="Google" id="ProtNLM"/>
    </source>
</evidence>
<dbReference type="OrthoDB" id="5913206at2759"/>
<dbReference type="InParanoid" id="A0A0V1BX47"/>
<dbReference type="Proteomes" id="UP000054776">
    <property type="component" value="Unassembled WGS sequence"/>
</dbReference>
<feature type="non-terminal residue" evidence="1">
    <location>
        <position position="1"/>
    </location>
</feature>
<organism evidence="1 2">
    <name type="scientific">Trichinella spiralis</name>
    <name type="common">Trichina worm</name>
    <dbReference type="NCBI Taxonomy" id="6334"/>
    <lineage>
        <taxon>Eukaryota</taxon>
        <taxon>Metazoa</taxon>
        <taxon>Ecdysozoa</taxon>
        <taxon>Nematoda</taxon>
        <taxon>Enoplea</taxon>
        <taxon>Dorylaimia</taxon>
        <taxon>Trichinellida</taxon>
        <taxon>Trichinellidae</taxon>
        <taxon>Trichinella</taxon>
    </lineage>
</organism>
<comment type="caution">
    <text evidence="1">The sequence shown here is derived from an EMBL/GenBank/DDBJ whole genome shotgun (WGS) entry which is preliminary data.</text>
</comment>
<evidence type="ECO:0000313" key="2">
    <source>
        <dbReference type="Proteomes" id="UP000054776"/>
    </source>
</evidence>
<dbReference type="SUPFAM" id="SSF54928">
    <property type="entry name" value="RNA-binding domain, RBD"/>
    <property type="match status" value="1"/>
</dbReference>
<evidence type="ECO:0000313" key="1">
    <source>
        <dbReference type="EMBL" id="KRY41504.1"/>
    </source>
</evidence>
<reference evidence="1 2" key="1">
    <citation type="submission" date="2015-01" db="EMBL/GenBank/DDBJ databases">
        <title>Evolution of Trichinella species and genotypes.</title>
        <authorList>
            <person name="Korhonen P.K."/>
            <person name="Edoardo P."/>
            <person name="Giuseppe L.R."/>
            <person name="Gasser R.B."/>
        </authorList>
    </citation>
    <scope>NUCLEOTIDE SEQUENCE [LARGE SCALE GENOMIC DNA]</scope>
    <source>
        <strain evidence="1">ISS3</strain>
    </source>
</reference>
<keyword evidence="2" id="KW-1185">Reference proteome</keyword>
<dbReference type="GO" id="GO:0003676">
    <property type="term" value="F:nucleic acid binding"/>
    <property type="evidence" value="ECO:0007669"/>
    <property type="project" value="InterPro"/>
</dbReference>
<protein>
    <recommendedName>
        <fullName evidence="3">RRM domain-containing protein</fullName>
    </recommendedName>
</protein>
<dbReference type="EMBL" id="JYDH01000007">
    <property type="protein sequence ID" value="KRY41504.1"/>
    <property type="molecule type" value="Genomic_DNA"/>
</dbReference>
<dbReference type="AlphaFoldDB" id="A0A0V1BX47"/>
<proteinExistence type="predicted"/>
<sequence>LNLRKRTFRIVEKFALFNDLFVNRLILLLFDITMVQLPETEPGTSTCNCSGCVIVRMQHAVVVRDIPIWLPEQIVILSVMTHFRYAGKITNVRVDTHHGERMVTVFFQTPMEAKRARDYADSLNFEVFREALEEE</sequence>